<evidence type="ECO:0000313" key="2">
    <source>
        <dbReference type="Proteomes" id="UP000529637"/>
    </source>
</evidence>
<dbReference type="SUPFAM" id="SSF47598">
    <property type="entry name" value="Ribbon-helix-helix"/>
    <property type="match status" value="1"/>
</dbReference>
<sequence length="109" mass="11720">MSRSNGAERAQRLNAAFDLLTQGHAVAQAAAMLTEEFGLSQRQAYRYLQEAQAIKRPVPVSAPSVAVTVKVPEDIATKLRVHAHATGSTIGDVVSRAVSALLARERRRG</sequence>
<proteinExistence type="predicted"/>
<keyword evidence="2" id="KW-1185">Reference proteome</keyword>
<accession>A0A7Y6NSP7</accession>
<evidence type="ECO:0000313" key="1">
    <source>
        <dbReference type="EMBL" id="NUZ08609.1"/>
    </source>
</evidence>
<protein>
    <submittedName>
        <fullName evidence="1">Uncharacterized protein</fullName>
    </submittedName>
</protein>
<name>A0A7Y6NSP7_9BURK</name>
<organism evidence="1 2">
    <name type="scientific">Piscinibacter koreensis</name>
    <dbReference type="NCBI Taxonomy" id="2742824"/>
    <lineage>
        <taxon>Bacteria</taxon>
        <taxon>Pseudomonadati</taxon>
        <taxon>Pseudomonadota</taxon>
        <taxon>Betaproteobacteria</taxon>
        <taxon>Burkholderiales</taxon>
        <taxon>Sphaerotilaceae</taxon>
        <taxon>Piscinibacter</taxon>
    </lineage>
</organism>
<comment type="caution">
    <text evidence="1">The sequence shown here is derived from an EMBL/GenBank/DDBJ whole genome shotgun (WGS) entry which is preliminary data.</text>
</comment>
<gene>
    <name evidence="1" type="ORF">HQN59_22945</name>
</gene>
<dbReference type="Proteomes" id="UP000529637">
    <property type="component" value="Unassembled WGS sequence"/>
</dbReference>
<dbReference type="InterPro" id="IPR010985">
    <property type="entry name" value="Ribbon_hlx_hlx"/>
</dbReference>
<dbReference type="GO" id="GO:0006355">
    <property type="term" value="P:regulation of DNA-templated transcription"/>
    <property type="evidence" value="ECO:0007669"/>
    <property type="project" value="InterPro"/>
</dbReference>
<dbReference type="AlphaFoldDB" id="A0A7Y6NSP7"/>
<reference evidence="1 2" key="1">
    <citation type="submission" date="2020-06" db="EMBL/GenBank/DDBJ databases">
        <title>Schlegella sp. ID0723 isolated from air conditioner.</title>
        <authorList>
            <person name="Kim D.Y."/>
            <person name="Kim D.-U."/>
        </authorList>
    </citation>
    <scope>NUCLEOTIDE SEQUENCE [LARGE SCALE GENOMIC DNA]</scope>
    <source>
        <strain evidence="1 2">ID0723</strain>
    </source>
</reference>
<dbReference type="EMBL" id="JABWMJ010000014">
    <property type="protein sequence ID" value="NUZ08609.1"/>
    <property type="molecule type" value="Genomic_DNA"/>
</dbReference>